<evidence type="ECO:0000259" key="2">
    <source>
        <dbReference type="Pfam" id="PF00149"/>
    </source>
</evidence>
<evidence type="ECO:0000256" key="1">
    <source>
        <dbReference type="ARBA" id="ARBA00007993"/>
    </source>
</evidence>
<proteinExistence type="inferred from homology"/>
<sequence length="351" mass="39269">MPNRTPDNPGMKYLEPELVSNHLVQPLLLNRSGKTASFSFLCAIFNATEVCSASRKHHCYLMQIVVDELCRSPDELWKKYQDSGRICQPGSVPRLSKPIKKDSVRFVCIADTHEKLAHIVSRIPPGDVLIHAGDLTNFGDKQELIKANDIFGKRIQSGKAAVMYFLGISGCLPHRYKIVIAGNHDLGFDDSEDLSLRGMSYRDRGTPQGYKLLTNCIYLQDSEVKVYGIRIYGSSWHPLPGYSFSKERGQPLLDKWNLIPEGIDVLVTHSPPLGHSDNFKGTRWGCSELLNTVEYRVKPLFHVFGHVHEQNGATTNGSTTFINASICNHRLVPINDPIIFDIPLKDGISKA</sequence>
<protein>
    <submittedName>
        <fullName evidence="4">Metallophos domain-containing protein</fullName>
    </submittedName>
</protein>
<reference evidence="4" key="1">
    <citation type="submission" date="2017-02" db="UniProtKB">
        <authorList>
            <consortium name="WormBaseParasite"/>
        </authorList>
    </citation>
    <scope>IDENTIFICATION</scope>
</reference>
<dbReference type="CDD" id="cd07379">
    <property type="entry name" value="MPP_239FB"/>
    <property type="match status" value="1"/>
</dbReference>
<organism evidence="3 4">
    <name type="scientific">Ascaris lumbricoides</name>
    <name type="common">Giant roundworm</name>
    <dbReference type="NCBI Taxonomy" id="6252"/>
    <lineage>
        <taxon>Eukaryota</taxon>
        <taxon>Metazoa</taxon>
        <taxon>Ecdysozoa</taxon>
        <taxon>Nematoda</taxon>
        <taxon>Chromadorea</taxon>
        <taxon>Rhabditida</taxon>
        <taxon>Spirurina</taxon>
        <taxon>Ascaridomorpha</taxon>
        <taxon>Ascaridoidea</taxon>
        <taxon>Ascarididae</taxon>
        <taxon>Ascaris</taxon>
    </lineage>
</organism>
<dbReference type="InterPro" id="IPR051693">
    <property type="entry name" value="UPF0046_metallophosphoest"/>
</dbReference>
<dbReference type="AlphaFoldDB" id="A0A0M3I282"/>
<comment type="similarity">
    <text evidence="1">Belongs to the UPF0046 family.</text>
</comment>
<dbReference type="SUPFAM" id="SSF56300">
    <property type="entry name" value="Metallo-dependent phosphatases"/>
    <property type="match status" value="1"/>
</dbReference>
<feature type="domain" description="Calcineurin-like phosphoesterase" evidence="2">
    <location>
        <begin position="105"/>
        <end position="309"/>
    </location>
</feature>
<dbReference type="InterPro" id="IPR004843">
    <property type="entry name" value="Calcineurin-like_PHP"/>
</dbReference>
<dbReference type="InterPro" id="IPR029052">
    <property type="entry name" value="Metallo-depent_PP-like"/>
</dbReference>
<accession>A0A0M3I282</accession>
<dbReference type="GO" id="GO:0016787">
    <property type="term" value="F:hydrolase activity"/>
    <property type="evidence" value="ECO:0007669"/>
    <property type="project" value="InterPro"/>
</dbReference>
<dbReference type="PANTHER" id="PTHR12905">
    <property type="entry name" value="METALLOPHOSPHOESTERASE"/>
    <property type="match status" value="1"/>
</dbReference>
<keyword evidence="3" id="KW-1185">Reference proteome</keyword>
<dbReference type="Pfam" id="PF00149">
    <property type="entry name" value="Metallophos"/>
    <property type="match status" value="1"/>
</dbReference>
<dbReference type="Gene3D" id="3.60.21.10">
    <property type="match status" value="1"/>
</dbReference>
<evidence type="ECO:0000313" key="3">
    <source>
        <dbReference type="Proteomes" id="UP000036681"/>
    </source>
</evidence>
<name>A0A0M3I282_ASCLU</name>
<dbReference type="WBParaSite" id="ALUE_0001053901-mRNA-1">
    <property type="protein sequence ID" value="ALUE_0001053901-mRNA-1"/>
    <property type="gene ID" value="ALUE_0001053901"/>
</dbReference>
<dbReference type="Proteomes" id="UP000036681">
    <property type="component" value="Unplaced"/>
</dbReference>
<dbReference type="PANTHER" id="PTHR12905:SF19">
    <property type="entry name" value="UPF0046 PROTEIN K07C11.7"/>
    <property type="match status" value="1"/>
</dbReference>
<evidence type="ECO:0000313" key="4">
    <source>
        <dbReference type="WBParaSite" id="ALUE_0001053901-mRNA-1"/>
    </source>
</evidence>